<evidence type="ECO:0000313" key="13">
    <source>
        <dbReference type="Proteomes" id="UP000698800"/>
    </source>
</evidence>
<evidence type="ECO:0000256" key="6">
    <source>
        <dbReference type="ARBA" id="ARBA00023180"/>
    </source>
</evidence>
<dbReference type="Gene3D" id="2.60.40.1760">
    <property type="entry name" value="glycosyl hydrolase (family 31)"/>
    <property type="match status" value="1"/>
</dbReference>
<proteinExistence type="inferred from homology"/>
<evidence type="ECO:0000256" key="9">
    <source>
        <dbReference type="SAM" id="SignalP"/>
    </source>
</evidence>
<comment type="caution">
    <text evidence="12">The sequence shown here is derived from an EMBL/GenBank/DDBJ whole genome shotgun (WGS) entry which is preliminary data.</text>
</comment>
<dbReference type="InterPro" id="IPR011013">
    <property type="entry name" value="Gal_mutarotase_sf_dom"/>
</dbReference>
<dbReference type="InterPro" id="IPR013780">
    <property type="entry name" value="Glyco_hydro_b"/>
</dbReference>
<feature type="chain" id="PRO_5040208985" description="alpha-glucosidase" evidence="9">
    <location>
        <begin position="23"/>
        <end position="982"/>
    </location>
</feature>
<evidence type="ECO:0000256" key="2">
    <source>
        <dbReference type="ARBA" id="ARBA00007806"/>
    </source>
</evidence>
<dbReference type="SUPFAM" id="SSF51445">
    <property type="entry name" value="(Trans)glycosidases"/>
    <property type="match status" value="1"/>
</dbReference>
<sequence>MWRTPFFFVTVFLLAVLSLVIAQSRGDYPTSSAVVTQKSWRPLFTVPATADHGRNMLANIDDPMAVDPQVSCPGYKAGNVQRNANGFTATLTLAGKACNVYGTDIQSLNLSIEHQAKDRLHVEIIPTVLDASNISQFILSPHLVDAPEVDHSGWHGSDLVIDWGNEPSFYFTVSRASTQDTLFSTKGSKLVFENQFLEFKSPLPENYNLYGLGEAIHGLRLGNNLTRTIYAADVGDPIDRYYEVDGSNGKLTPFSGNSPDRLKSYTSISHGVYLRNAHGQEVLLRPEGITWRTIGGSIDLYFYAGPSQVEVTKSFQLTATGLPAMQQYWTFGFHQCRWGYRNWSEVENVVLNYEKFGIPLEAIWIDIDYMELYRDFTVDHVAFPADVGRSFLQRLHDGGRYLVPIIDSAIYSPNPENASDAYDVYTRGEAQGVFMTNPDGSLYVGAVWPGYTVFPDWLSKNAAQWWVDSITAWHKEIPFDGIWIDMNEVSSFCIGSCGSKNLTLNPVHPPFVLPGEPGNIPYDYPEGFSVTNATEAASASAASSSQAAAATSPAAASSTTVSYYRPEVTLGARDTNYPPYVINNVQDGHDLASHAVSPNATHADGTQEYDVHNLFGHLILNATYHGLTSVFPEKRPFIIGRSTFVGSGKWAGHWGGDNFSKWAYMFFSIPQALSFSLFGIPMFGVDTCGFSGNADEELCNRWMQLSAFFTFYRNHNVIGTIPQEAYVWASVAKAAKDAMYIRFQLLPYIYTLMYQAHTTGSTVMRALAWEFPDDPSLASADRQFLLGASIMVTPVLSQGATTVDGVFPGAGDGTVWYDWYTGALVEATAGQNMTIDAPLGHIPIYIRGGSVLPLQEPAMTTTQARKNPWGILAALGSDGKAIGSLYVDDGESVVPDTMLWVEASASNSTLSASAQGQFRDTNVLANITILGVLPEVTKVSLNGVDLPNDWAYDGSSKALEIKGLDKAMAGGAWSQDWVLTWG</sequence>
<dbReference type="EC" id="3.2.1.20" evidence="3"/>
<dbReference type="CDD" id="cd06602">
    <property type="entry name" value="GH31_MGAM_SI_GAA"/>
    <property type="match status" value="1"/>
</dbReference>
<dbReference type="SUPFAM" id="SSF51011">
    <property type="entry name" value="Glycosyl hydrolase domain"/>
    <property type="match status" value="1"/>
</dbReference>
<keyword evidence="7 8" id="KW-0326">Glycosidase</keyword>
<dbReference type="PANTHER" id="PTHR22762:SF133">
    <property type="entry name" value="P-TYPE DOMAIN-CONTAINING PROTEIN"/>
    <property type="match status" value="1"/>
</dbReference>
<reference evidence="12" key="1">
    <citation type="submission" date="2021-03" db="EMBL/GenBank/DDBJ databases">
        <title>Comparative genomics and phylogenomic investigation of the class Geoglossomycetes provide insights into ecological specialization and systematics.</title>
        <authorList>
            <person name="Melie T."/>
            <person name="Pirro S."/>
            <person name="Miller A.N."/>
            <person name="Quandt A."/>
        </authorList>
    </citation>
    <scope>NUCLEOTIDE SEQUENCE</scope>
    <source>
        <strain evidence="12">GBOQ0MN5Z8</strain>
    </source>
</reference>
<organism evidence="12 13">
    <name type="scientific">Glutinoglossum americanum</name>
    <dbReference type="NCBI Taxonomy" id="1670608"/>
    <lineage>
        <taxon>Eukaryota</taxon>
        <taxon>Fungi</taxon>
        <taxon>Dikarya</taxon>
        <taxon>Ascomycota</taxon>
        <taxon>Pezizomycotina</taxon>
        <taxon>Geoglossomycetes</taxon>
        <taxon>Geoglossales</taxon>
        <taxon>Geoglossaceae</taxon>
        <taxon>Glutinoglossum</taxon>
    </lineage>
</organism>
<dbReference type="Gene3D" id="2.60.40.1180">
    <property type="entry name" value="Golgi alpha-mannosidase II"/>
    <property type="match status" value="2"/>
</dbReference>
<evidence type="ECO:0000256" key="3">
    <source>
        <dbReference type="ARBA" id="ARBA00012741"/>
    </source>
</evidence>
<dbReference type="Proteomes" id="UP000698800">
    <property type="component" value="Unassembled WGS sequence"/>
</dbReference>
<protein>
    <recommendedName>
        <fullName evidence="3">alpha-glucosidase</fullName>
        <ecNumber evidence="3">3.2.1.20</ecNumber>
    </recommendedName>
</protein>
<evidence type="ECO:0000256" key="8">
    <source>
        <dbReference type="RuleBase" id="RU361185"/>
    </source>
</evidence>
<comment type="similarity">
    <text evidence="2 8">Belongs to the glycosyl hydrolase 31 family.</text>
</comment>
<dbReference type="InterPro" id="IPR017853">
    <property type="entry name" value="GH"/>
</dbReference>
<keyword evidence="13" id="KW-1185">Reference proteome</keyword>
<comment type="catalytic activity">
    <reaction evidence="1">
        <text>Hydrolysis of terminal, non-reducing (1-&gt;4)-linked alpha-D-glucose residues with release of alpha-D-glucose.</text>
        <dbReference type="EC" id="3.2.1.20"/>
    </reaction>
</comment>
<evidence type="ECO:0000256" key="4">
    <source>
        <dbReference type="ARBA" id="ARBA00022729"/>
    </source>
</evidence>
<dbReference type="GO" id="GO:0030246">
    <property type="term" value="F:carbohydrate binding"/>
    <property type="evidence" value="ECO:0007669"/>
    <property type="project" value="InterPro"/>
</dbReference>
<dbReference type="GO" id="GO:0005975">
    <property type="term" value="P:carbohydrate metabolic process"/>
    <property type="evidence" value="ECO:0007669"/>
    <property type="project" value="InterPro"/>
</dbReference>
<dbReference type="FunFam" id="3.20.20.80:FF:000138">
    <property type="entry name" value="Putative alpha-glucosidase AgdA"/>
    <property type="match status" value="1"/>
</dbReference>
<dbReference type="Pfam" id="PF21365">
    <property type="entry name" value="Glyco_hydro_31_3rd"/>
    <property type="match status" value="1"/>
</dbReference>
<evidence type="ECO:0000256" key="1">
    <source>
        <dbReference type="ARBA" id="ARBA00001657"/>
    </source>
</evidence>
<keyword evidence="6" id="KW-0325">Glycoprotein</keyword>
<feature type="signal peptide" evidence="9">
    <location>
        <begin position="1"/>
        <end position="22"/>
    </location>
</feature>
<feature type="domain" description="Glycosyl hydrolase family 31 C-terminal" evidence="11">
    <location>
        <begin position="760"/>
        <end position="852"/>
    </location>
</feature>
<evidence type="ECO:0000259" key="11">
    <source>
        <dbReference type="Pfam" id="PF21365"/>
    </source>
</evidence>
<dbReference type="GO" id="GO:0004558">
    <property type="term" value="F:alpha-1,4-glucosidase activity"/>
    <property type="evidence" value="ECO:0007669"/>
    <property type="project" value="UniProtKB-EC"/>
</dbReference>
<evidence type="ECO:0000256" key="5">
    <source>
        <dbReference type="ARBA" id="ARBA00022801"/>
    </source>
</evidence>
<evidence type="ECO:0000313" key="12">
    <source>
        <dbReference type="EMBL" id="KAH0542641.1"/>
    </source>
</evidence>
<dbReference type="Pfam" id="PF01055">
    <property type="entry name" value="Glyco_hydro_31_2nd"/>
    <property type="match status" value="1"/>
</dbReference>
<dbReference type="InterPro" id="IPR000322">
    <property type="entry name" value="Glyco_hydro_31_TIM"/>
</dbReference>
<dbReference type="PROSITE" id="PS00129">
    <property type="entry name" value="GLYCOSYL_HYDROL_F31_1"/>
    <property type="match status" value="1"/>
</dbReference>
<dbReference type="Gene3D" id="3.20.20.80">
    <property type="entry name" value="Glycosidases"/>
    <property type="match status" value="2"/>
</dbReference>
<keyword evidence="4 9" id="KW-0732">Signal</keyword>
<dbReference type="FunFam" id="3.20.20.80:FF:000169">
    <property type="entry name" value="Putative alpha-glucosidase AgdA"/>
    <property type="match status" value="1"/>
</dbReference>
<gene>
    <name evidence="12" type="ORF">FGG08_002964</name>
</gene>
<dbReference type="SUPFAM" id="SSF74650">
    <property type="entry name" value="Galactose mutarotase-like"/>
    <property type="match status" value="1"/>
</dbReference>
<evidence type="ECO:0000259" key="10">
    <source>
        <dbReference type="Pfam" id="PF01055"/>
    </source>
</evidence>
<accession>A0A9P8IE62</accession>
<dbReference type="PANTHER" id="PTHR22762">
    <property type="entry name" value="ALPHA-GLUCOSIDASE"/>
    <property type="match status" value="1"/>
</dbReference>
<dbReference type="InterPro" id="IPR030458">
    <property type="entry name" value="Glyco_hydro_31_AS"/>
</dbReference>
<dbReference type="AlphaFoldDB" id="A0A9P8IE62"/>
<dbReference type="OrthoDB" id="5839090at2759"/>
<feature type="domain" description="Glycoside hydrolase family 31 TIM barrel" evidence="10">
    <location>
        <begin position="323"/>
        <end position="752"/>
    </location>
</feature>
<dbReference type="FunFam" id="2.60.40.1180:FF:000001">
    <property type="entry name" value="Maltase-glucoamylase, intestinal"/>
    <property type="match status" value="1"/>
</dbReference>
<name>A0A9P8IE62_9PEZI</name>
<dbReference type="CDD" id="cd14752">
    <property type="entry name" value="GH31_N"/>
    <property type="match status" value="1"/>
</dbReference>
<evidence type="ECO:0000256" key="7">
    <source>
        <dbReference type="ARBA" id="ARBA00023295"/>
    </source>
</evidence>
<dbReference type="InterPro" id="IPR048395">
    <property type="entry name" value="Glyco_hydro_31_C"/>
</dbReference>
<dbReference type="EMBL" id="JAGHQL010000049">
    <property type="protein sequence ID" value="KAH0542641.1"/>
    <property type="molecule type" value="Genomic_DNA"/>
</dbReference>
<keyword evidence="5 8" id="KW-0378">Hydrolase</keyword>